<accession>A0A8S0R3G3</accession>
<reference evidence="2 3" key="1">
    <citation type="submission" date="2019-12" db="EMBL/GenBank/DDBJ databases">
        <authorList>
            <person name="Alioto T."/>
            <person name="Alioto T."/>
            <person name="Gomez Garrido J."/>
        </authorList>
    </citation>
    <scope>NUCLEOTIDE SEQUENCE [LARGE SCALE GENOMIC DNA]</scope>
</reference>
<dbReference type="InterPro" id="IPR027942">
    <property type="entry name" value="SEO_N"/>
</dbReference>
<evidence type="ECO:0000259" key="1">
    <source>
        <dbReference type="Pfam" id="PF14576"/>
    </source>
</evidence>
<protein>
    <recommendedName>
        <fullName evidence="1">Sieve element occlusion N-terminal domain-containing protein</fullName>
    </recommendedName>
</protein>
<evidence type="ECO:0000313" key="3">
    <source>
        <dbReference type="Proteomes" id="UP000594638"/>
    </source>
</evidence>
<dbReference type="Pfam" id="PF14576">
    <property type="entry name" value="SEO_N"/>
    <property type="match status" value="1"/>
</dbReference>
<name>A0A8S0R3G3_OLEEU</name>
<proteinExistence type="predicted"/>
<feature type="domain" description="Sieve element occlusion N-terminal" evidence="1">
    <location>
        <begin position="3"/>
        <end position="209"/>
    </location>
</feature>
<dbReference type="GO" id="GO:0010088">
    <property type="term" value="P:phloem development"/>
    <property type="evidence" value="ECO:0007669"/>
    <property type="project" value="InterPro"/>
</dbReference>
<dbReference type="OrthoDB" id="1854460at2759"/>
<keyword evidence="3" id="KW-1185">Reference proteome</keyword>
<gene>
    <name evidence="2" type="ORF">OLEA9_A096174</name>
</gene>
<evidence type="ECO:0000313" key="2">
    <source>
        <dbReference type="EMBL" id="CAA2972650.1"/>
    </source>
</evidence>
<organism evidence="2 3">
    <name type="scientific">Olea europaea subsp. europaea</name>
    <dbReference type="NCBI Taxonomy" id="158383"/>
    <lineage>
        <taxon>Eukaryota</taxon>
        <taxon>Viridiplantae</taxon>
        <taxon>Streptophyta</taxon>
        <taxon>Embryophyta</taxon>
        <taxon>Tracheophyta</taxon>
        <taxon>Spermatophyta</taxon>
        <taxon>Magnoliopsida</taxon>
        <taxon>eudicotyledons</taxon>
        <taxon>Gunneridae</taxon>
        <taxon>Pentapetalae</taxon>
        <taxon>asterids</taxon>
        <taxon>lamiids</taxon>
        <taxon>Lamiales</taxon>
        <taxon>Oleaceae</taxon>
        <taxon>Oleeae</taxon>
        <taxon>Olea</taxon>
    </lineage>
</organism>
<dbReference type="EMBL" id="CACTIH010002061">
    <property type="protein sequence ID" value="CAA2972650.1"/>
    <property type="molecule type" value="Genomic_DNA"/>
</dbReference>
<dbReference type="Proteomes" id="UP000594638">
    <property type="component" value="Unassembled WGS sequence"/>
</dbReference>
<dbReference type="Gramene" id="OE9A096174T1">
    <property type="protein sequence ID" value="OE9A096174C1"/>
    <property type="gene ID" value="OE9A096174"/>
</dbReference>
<dbReference type="AlphaFoldDB" id="A0A8S0R3G3"/>
<comment type="caution">
    <text evidence="2">The sequence shown here is derived from an EMBL/GenBank/DDBJ whole genome shotgun (WGS) entry which is preliminary data.</text>
</comment>
<sequence length="362" mass="41591">MQQIICKCGAGGEAHSVAIGLLETLSNYGWDAKAVITFAAFSVSYGEFWLVENLRVMNPLARDIAALKDIPETMEQKEEMKKKFQAIVNLLRAVLNVTHIIIKFKELPTQYVNRDSPEMKTATVHIPTAIYWIIRGILACASVLLNLIGSGHEFITSTAESWELLSLASKLSHMSEHLQDQLNKLNDFIDRQYQKREFDDMVSAFKASHIDNMKILKMIIRAGENQMPIFDGTRWINERLESIRHEYEVLWLPIVDHVMSMGPTQERQFLDLRSSMPWYSVDHPSLVNPVAIRYAGEIWNFSRMPMLVVLDPQGRVVNVNALPMMWIWASVAFPFTKERELGLWRESTWDIELLADSIDPRL</sequence>
<dbReference type="PANTHER" id="PTHR33232">
    <property type="entry name" value="PROTEIN SIEVE ELEMENT OCCLUSION B-LIKE"/>
    <property type="match status" value="1"/>
</dbReference>
<dbReference type="PANTHER" id="PTHR33232:SF20">
    <property type="entry name" value="PROTEIN SIEVE ELEMENT OCCLUSION B-LIKE"/>
    <property type="match status" value="1"/>
</dbReference>
<dbReference type="InterPro" id="IPR039299">
    <property type="entry name" value="SEOA"/>
</dbReference>